<evidence type="ECO:0000259" key="5">
    <source>
        <dbReference type="Pfam" id="PF00266"/>
    </source>
</evidence>
<dbReference type="InterPro" id="IPR015421">
    <property type="entry name" value="PyrdxlP-dep_Trfase_major"/>
</dbReference>
<dbReference type="Pfam" id="PF00266">
    <property type="entry name" value="Aminotran_5"/>
    <property type="match status" value="1"/>
</dbReference>
<dbReference type="InterPro" id="IPR000192">
    <property type="entry name" value="Aminotrans_V_dom"/>
</dbReference>
<gene>
    <name evidence="6" type="ORF">Aglo03_13300</name>
</gene>
<evidence type="ECO:0000313" key="7">
    <source>
        <dbReference type="Proteomes" id="UP001165042"/>
    </source>
</evidence>
<dbReference type="Proteomes" id="UP001165042">
    <property type="component" value="Unassembled WGS sequence"/>
</dbReference>
<keyword evidence="2" id="KW-0663">Pyridoxal phosphate</keyword>
<dbReference type="RefSeq" id="WP_285608568.1">
    <property type="nucleotide sequence ID" value="NZ_BSSD01000001.1"/>
</dbReference>
<comment type="cofactor">
    <cofactor evidence="1 4">
        <name>pyridoxal 5'-phosphate</name>
        <dbReference type="ChEBI" id="CHEBI:597326"/>
    </cofactor>
</comment>
<evidence type="ECO:0000256" key="2">
    <source>
        <dbReference type="ARBA" id="ARBA00022898"/>
    </source>
</evidence>
<evidence type="ECO:0000313" key="6">
    <source>
        <dbReference type="EMBL" id="GLW90514.1"/>
    </source>
</evidence>
<dbReference type="Gene3D" id="3.40.640.10">
    <property type="entry name" value="Type I PLP-dependent aspartate aminotransferase-like (Major domain)"/>
    <property type="match status" value="1"/>
</dbReference>
<keyword evidence="7" id="KW-1185">Reference proteome</keyword>
<dbReference type="PANTHER" id="PTHR43586">
    <property type="entry name" value="CYSTEINE DESULFURASE"/>
    <property type="match status" value="1"/>
</dbReference>
<protein>
    <recommendedName>
        <fullName evidence="5">Aminotransferase class V domain-containing protein</fullName>
    </recommendedName>
</protein>
<dbReference type="PROSITE" id="PS00595">
    <property type="entry name" value="AA_TRANSFER_CLASS_5"/>
    <property type="match status" value="1"/>
</dbReference>
<comment type="similarity">
    <text evidence="3">Belongs to the class-V pyridoxal-phosphate-dependent aminotransferase family.</text>
</comment>
<proteinExistence type="inferred from homology"/>
<dbReference type="PANTHER" id="PTHR43586:SF15">
    <property type="entry name" value="BLR3095 PROTEIN"/>
    <property type="match status" value="1"/>
</dbReference>
<evidence type="ECO:0000256" key="4">
    <source>
        <dbReference type="RuleBase" id="RU004504"/>
    </source>
</evidence>
<dbReference type="AlphaFoldDB" id="A0A9W6V819"/>
<name>A0A9W6V819_9PSEU</name>
<dbReference type="EMBL" id="BSSD01000001">
    <property type="protein sequence ID" value="GLW90514.1"/>
    <property type="molecule type" value="Genomic_DNA"/>
</dbReference>
<evidence type="ECO:0000256" key="1">
    <source>
        <dbReference type="ARBA" id="ARBA00001933"/>
    </source>
</evidence>
<sequence>MSAYLDYAGLGKLRPRAVEAMRDAVVDVLPHGSAEIGRIFPARRRARALAAELLDCSTDEIALVTNTSTGLHLVADGLDWREGDEVVVFDRDFPANVHPWRMRGVRLVWVPMRDGGYHLADVEAAIGPATRLVAVSHVNFATGFRIDLDAVCALAHRVGALVSVDAVQSLGVLPLSLADTPVDFLAAGAHKWLCGPVGTGIFFSRREHLPRLRLPGGWFGFEGANDMLTKGAGHFRYDLSPLPTAARAEGGMYDVLGMVGLAEVLAELSEVGVSAIADRVRHLTQRLCDGLRSAGCAISASTDDDAWSGIIGFTHPAVESVALARDLVAADCHVSHPDGLVRVAPHHWTSEAEVDAFLAALTQRVR</sequence>
<dbReference type="InterPro" id="IPR020578">
    <property type="entry name" value="Aminotrans_V_PyrdxlP_BS"/>
</dbReference>
<dbReference type="InterPro" id="IPR015424">
    <property type="entry name" value="PyrdxlP-dep_Trfase"/>
</dbReference>
<feature type="domain" description="Aminotransferase class V" evidence="5">
    <location>
        <begin position="4"/>
        <end position="334"/>
    </location>
</feature>
<dbReference type="Gene3D" id="3.90.1150.10">
    <property type="entry name" value="Aspartate Aminotransferase, domain 1"/>
    <property type="match status" value="1"/>
</dbReference>
<reference evidence="6" key="1">
    <citation type="submission" date="2023-02" db="EMBL/GenBank/DDBJ databases">
        <title>Actinokineospora globicatena NBRC 15670.</title>
        <authorList>
            <person name="Ichikawa N."/>
            <person name="Sato H."/>
            <person name="Tonouchi N."/>
        </authorList>
    </citation>
    <scope>NUCLEOTIDE SEQUENCE</scope>
    <source>
        <strain evidence="6">NBRC 15670</strain>
    </source>
</reference>
<organism evidence="6 7">
    <name type="scientific">Actinokineospora globicatena</name>
    <dbReference type="NCBI Taxonomy" id="103729"/>
    <lineage>
        <taxon>Bacteria</taxon>
        <taxon>Bacillati</taxon>
        <taxon>Actinomycetota</taxon>
        <taxon>Actinomycetes</taxon>
        <taxon>Pseudonocardiales</taxon>
        <taxon>Pseudonocardiaceae</taxon>
        <taxon>Actinokineospora</taxon>
    </lineage>
</organism>
<evidence type="ECO:0000256" key="3">
    <source>
        <dbReference type="RuleBase" id="RU004075"/>
    </source>
</evidence>
<accession>A0A9W6V819</accession>
<dbReference type="InterPro" id="IPR015422">
    <property type="entry name" value="PyrdxlP-dep_Trfase_small"/>
</dbReference>
<dbReference type="SUPFAM" id="SSF53383">
    <property type="entry name" value="PLP-dependent transferases"/>
    <property type="match status" value="1"/>
</dbReference>
<comment type="caution">
    <text evidence="6">The sequence shown here is derived from an EMBL/GenBank/DDBJ whole genome shotgun (WGS) entry which is preliminary data.</text>
</comment>